<sequence length="195" mass="22368">MPTEIVFETHSWSEDNDRGIATGWLPGRLSPRGRALAAELGQRRRDDGIAAVFTSDLRRAAETADIAFSGTPIPVLHDWRLRECNYGHRNGMPAAELHENRDRYLDEPYPGGESWRQAVHRVGRFLDDLPLLWAHQRILVIGHVATRWTLDHRINGVRLEDLINADFAWREGWEYRIADPRDRQDETLPTQTSAG</sequence>
<organism evidence="7 8">
    <name type="scientific">Micromonospora tulbaghiae</name>
    <dbReference type="NCBI Taxonomy" id="479978"/>
    <lineage>
        <taxon>Bacteria</taxon>
        <taxon>Bacillati</taxon>
        <taxon>Actinomycetota</taxon>
        <taxon>Actinomycetes</taxon>
        <taxon>Micromonosporales</taxon>
        <taxon>Micromonosporaceae</taxon>
        <taxon>Micromonospora</taxon>
    </lineage>
</organism>
<dbReference type="EC" id="5.4.2.11" evidence="2"/>
<dbReference type="Proteomes" id="UP000267804">
    <property type="component" value="Chromosome"/>
</dbReference>
<feature type="binding site" evidence="6">
    <location>
        <position position="59"/>
    </location>
    <ligand>
        <name>substrate</name>
    </ligand>
</feature>
<keyword evidence="4" id="KW-0413">Isomerase</keyword>
<dbReference type="InterPro" id="IPR013078">
    <property type="entry name" value="His_Pase_superF_clade-1"/>
</dbReference>
<dbReference type="AlphaFoldDB" id="A0A386WMJ6"/>
<dbReference type="EMBL" id="CP024087">
    <property type="protein sequence ID" value="AYF27854.1"/>
    <property type="molecule type" value="Genomic_DNA"/>
</dbReference>
<name>A0A386WMJ6_9ACTN</name>
<evidence type="ECO:0000256" key="1">
    <source>
        <dbReference type="ARBA" id="ARBA00006717"/>
    </source>
</evidence>
<keyword evidence="3" id="KW-0324">Glycolysis</keyword>
<protein>
    <recommendedName>
        <fullName evidence="2">phosphoglycerate mutase (2,3-diphosphoglycerate-dependent)</fullName>
        <ecNumber evidence="2">5.4.2.11</ecNumber>
    </recommendedName>
</protein>
<comment type="similarity">
    <text evidence="1">Belongs to the phosphoglycerate mutase family. BPG-dependent PGAM subfamily.</text>
</comment>
<accession>A0A386WMJ6</accession>
<dbReference type="InterPro" id="IPR005952">
    <property type="entry name" value="Phosphogly_mut1"/>
</dbReference>
<feature type="binding site" evidence="6">
    <location>
        <begin position="22"/>
        <end position="23"/>
    </location>
    <ligand>
        <name>substrate</name>
    </ligand>
</feature>
<evidence type="ECO:0000313" key="7">
    <source>
        <dbReference type="EMBL" id="AYF27854.1"/>
    </source>
</evidence>
<gene>
    <name evidence="7" type="ORF">CSH63_10470</name>
</gene>
<dbReference type="Gene3D" id="3.40.50.1240">
    <property type="entry name" value="Phosphoglycerate mutase-like"/>
    <property type="match status" value="1"/>
</dbReference>
<dbReference type="CDD" id="cd07067">
    <property type="entry name" value="HP_PGM_like"/>
    <property type="match status" value="1"/>
</dbReference>
<evidence type="ECO:0000256" key="3">
    <source>
        <dbReference type="ARBA" id="ARBA00023152"/>
    </source>
</evidence>
<dbReference type="GO" id="GO:0004619">
    <property type="term" value="F:phosphoglycerate mutase activity"/>
    <property type="evidence" value="ECO:0007669"/>
    <property type="project" value="UniProtKB-EC"/>
</dbReference>
<dbReference type="SUPFAM" id="SSF53254">
    <property type="entry name" value="Phosphoglycerate mutase-like"/>
    <property type="match status" value="1"/>
</dbReference>
<proteinExistence type="inferred from homology"/>
<reference evidence="7 8" key="1">
    <citation type="submission" date="2017-10" db="EMBL/GenBank/DDBJ databases">
        <title>Integration of genomic and chemical information greatly accelerates assignment of the full stereostructure of myelolactone, a potent inhibitor of myeloma from a marine-derived Micromonospora.</title>
        <authorList>
            <person name="Kim M.C."/>
            <person name="Machado H."/>
            <person name="Jensen P.R."/>
            <person name="Fenical W."/>
        </authorList>
    </citation>
    <scope>NUCLEOTIDE SEQUENCE [LARGE SCALE GENOMIC DNA]</scope>
    <source>
        <strain evidence="7 8">CNY-010</strain>
    </source>
</reference>
<evidence type="ECO:0000256" key="6">
    <source>
        <dbReference type="PIRSR" id="PIRSR613078-2"/>
    </source>
</evidence>
<evidence type="ECO:0000256" key="2">
    <source>
        <dbReference type="ARBA" id="ARBA00012028"/>
    </source>
</evidence>
<evidence type="ECO:0000256" key="5">
    <source>
        <dbReference type="PIRSR" id="PIRSR613078-1"/>
    </source>
</evidence>
<feature type="active site" description="Tele-phosphohistidine intermediate" evidence="5">
    <location>
        <position position="10"/>
    </location>
</feature>
<feature type="binding site" evidence="6">
    <location>
        <begin position="83"/>
        <end position="86"/>
    </location>
    <ligand>
        <name>substrate</name>
    </ligand>
</feature>
<dbReference type="Pfam" id="PF00300">
    <property type="entry name" value="His_Phos_1"/>
    <property type="match status" value="1"/>
</dbReference>
<evidence type="ECO:0000256" key="4">
    <source>
        <dbReference type="ARBA" id="ARBA00023235"/>
    </source>
</evidence>
<dbReference type="PANTHER" id="PTHR11931">
    <property type="entry name" value="PHOSPHOGLYCERATE MUTASE"/>
    <property type="match status" value="1"/>
</dbReference>
<dbReference type="KEGG" id="mtua:CSH63_10470"/>
<dbReference type="RefSeq" id="WP_120570099.1">
    <property type="nucleotide sequence ID" value="NZ_CP024087.1"/>
</dbReference>
<feature type="active site" description="Proton donor/acceptor" evidence="5">
    <location>
        <position position="83"/>
    </location>
</feature>
<dbReference type="InterPro" id="IPR029033">
    <property type="entry name" value="His_PPase_superfam"/>
</dbReference>
<dbReference type="GO" id="GO:0006096">
    <property type="term" value="P:glycolytic process"/>
    <property type="evidence" value="ECO:0007669"/>
    <property type="project" value="UniProtKB-KW"/>
</dbReference>
<evidence type="ECO:0000313" key="8">
    <source>
        <dbReference type="Proteomes" id="UP000267804"/>
    </source>
</evidence>